<accession>A0A0A9HAR9</accession>
<dbReference type="AlphaFoldDB" id="A0A0A9HAR9"/>
<proteinExistence type="predicted"/>
<sequence>MASMRDLAIASLSAAAGAVAAAATLRFLSSCRTSSARPQNQPLAANGSAAEPPPAQSPFDPAKREGSVSSSRPRYSLVIRS</sequence>
<dbReference type="EMBL" id="GBRH01165955">
    <property type="protein sequence ID" value="JAE31941.1"/>
    <property type="molecule type" value="Transcribed_RNA"/>
</dbReference>
<reference evidence="2" key="1">
    <citation type="submission" date="2014-09" db="EMBL/GenBank/DDBJ databases">
        <authorList>
            <person name="Magalhaes I.L.F."/>
            <person name="Oliveira U."/>
            <person name="Santos F.R."/>
            <person name="Vidigal T.H.D.A."/>
            <person name="Brescovit A.D."/>
            <person name="Santos A.J."/>
        </authorList>
    </citation>
    <scope>NUCLEOTIDE SEQUENCE</scope>
    <source>
        <tissue evidence="2">Shoot tissue taken approximately 20 cm above the soil surface</tissue>
    </source>
</reference>
<feature type="region of interest" description="Disordered" evidence="1">
    <location>
        <begin position="32"/>
        <end position="81"/>
    </location>
</feature>
<reference evidence="2" key="2">
    <citation type="journal article" date="2015" name="Data Brief">
        <title>Shoot transcriptome of the giant reed, Arundo donax.</title>
        <authorList>
            <person name="Barrero R.A."/>
            <person name="Guerrero F.D."/>
            <person name="Moolhuijzen P."/>
            <person name="Goolsby J.A."/>
            <person name="Tidwell J."/>
            <person name="Bellgard S.E."/>
            <person name="Bellgard M.I."/>
        </authorList>
    </citation>
    <scope>NUCLEOTIDE SEQUENCE</scope>
    <source>
        <tissue evidence="2">Shoot tissue taken approximately 20 cm above the soil surface</tissue>
    </source>
</reference>
<protein>
    <submittedName>
        <fullName evidence="2">Uncharacterized protein</fullName>
    </submittedName>
</protein>
<evidence type="ECO:0000313" key="2">
    <source>
        <dbReference type="EMBL" id="JAE31941.1"/>
    </source>
</evidence>
<feature type="compositionally biased region" description="Polar residues" evidence="1">
    <location>
        <begin position="32"/>
        <end position="43"/>
    </location>
</feature>
<organism evidence="2">
    <name type="scientific">Arundo donax</name>
    <name type="common">Giant reed</name>
    <name type="synonym">Donax arundinaceus</name>
    <dbReference type="NCBI Taxonomy" id="35708"/>
    <lineage>
        <taxon>Eukaryota</taxon>
        <taxon>Viridiplantae</taxon>
        <taxon>Streptophyta</taxon>
        <taxon>Embryophyta</taxon>
        <taxon>Tracheophyta</taxon>
        <taxon>Spermatophyta</taxon>
        <taxon>Magnoliopsida</taxon>
        <taxon>Liliopsida</taxon>
        <taxon>Poales</taxon>
        <taxon>Poaceae</taxon>
        <taxon>PACMAD clade</taxon>
        <taxon>Arundinoideae</taxon>
        <taxon>Arundineae</taxon>
        <taxon>Arundo</taxon>
    </lineage>
</organism>
<name>A0A0A9HAR9_ARUDO</name>
<evidence type="ECO:0000256" key="1">
    <source>
        <dbReference type="SAM" id="MobiDB-lite"/>
    </source>
</evidence>